<dbReference type="GO" id="GO:0008658">
    <property type="term" value="F:penicillin binding"/>
    <property type="evidence" value="ECO:0007669"/>
    <property type="project" value="InterPro"/>
</dbReference>
<feature type="domain" description="Penicillin-binding protein dimerisation" evidence="20">
    <location>
        <begin position="54"/>
        <end position="108"/>
    </location>
</feature>
<keyword evidence="8" id="KW-0732">Signal</keyword>
<evidence type="ECO:0000256" key="12">
    <source>
        <dbReference type="ARBA" id="ARBA00022989"/>
    </source>
</evidence>
<sequence>MKKQKESRITLLQIVFALMFVAVFIKLFILMINQGDHYRDLSDNRKVQEVDEIASRGDILDRNGNILATTVPSFAVQLYKDQLTNLDDKERIDAVTTLVNILEEAGVNYQNDFDIRLNSFQYKTTDDYFKEEKSPEDKIVDTIIDNNLIRELVESTSNKNGIKYETMKTALLALKKRGIDIPLLVSQKDSEIKLSYKDNAKSKLKSINHTINEDPVDVVVSEIGEDKSVIRNILENNQARILAYNILKDKNLESNVILKDYTLAADEKFIQKKASLHHGYPEIKLNTKASDDFYNIVKKTSIKEFLKSASLNEDDGSYKIPADVLIEKLENKGVYANFTTEVKTETKDDKNIYSVDLNFKNSQAGDPAEELANLADKHHLLKDVVLDKDFKYLAQNANVKNSVYPSIDISDDKIEKWDYTFNVGKKDFFEHYASLDKNQSRDKAIKKLSKAKDAKEILDYIKKVSNIKNNNKYEACGILTIDNIINRQGSYGFRPINLVYNLDESTVLRIEENIDKAKGINVATIPIRSYPNRNLASHVLGYMGPIATDDEVERYVNQDSYLRDEIVGKTGIEESYQDTLRGKNGKSIVTVDSSGNRIQTLSQIPSEPGNDVYLTIDANLQNQAEKSLAKILESIRTGKAYTSEYGDFTPEKSASYATSGAVVVSNVKTGEVLAMASYPNYDPNLFSTGISETDWDSLQVPDNSSVIEARPMMNLASQTAVMPGSTFKLVTSLAALEKGLDPQRLNYCNGFMDIGNKRFSCLIWSTTGQTHGEENLYGAIRDSCNYYFYCLALGENPSTHKSLGVKLELNDIKKAAEILGLNKTTGIEINIPQETVGNIPSTEKKLEVTKSMMKKYLEKDLANYIKGNTKKSKKDIENDISKLIKLADNPKAVDRVRLAEIVDGMGYEPFKIKNGDTAGLVDTLKYTFLNQAKWDITDMLNIVIGQGQNSYTPLQMNRVISTISNGGYLNKYTLINQVKDHNSKNTLFKNQVKNKKINIKNFRYLEDIKHGTLLVAQNNAILNKMPLEVGVKTGTAEVEGKNPDGSDYEPYAWMVGFAPYDDPEIAISIILTQGIISSNVSPVFRDIVCKYFDIKINPEEQSIVVDKKDDNKDENTNKQDQNNIENQDNIENNENTNGE</sequence>
<dbReference type="SUPFAM" id="SSF56601">
    <property type="entry name" value="beta-lactamase/transpeptidase-like"/>
    <property type="match status" value="1"/>
</dbReference>
<evidence type="ECO:0000256" key="7">
    <source>
        <dbReference type="ARBA" id="ARBA00022692"/>
    </source>
</evidence>
<evidence type="ECO:0000256" key="2">
    <source>
        <dbReference type="ARBA" id="ARBA00004236"/>
    </source>
</evidence>
<dbReference type="InterPro" id="IPR002137">
    <property type="entry name" value="Beta-lactam_class-D_AS"/>
</dbReference>
<evidence type="ECO:0000313" key="22">
    <source>
        <dbReference type="Proteomes" id="UP000235658"/>
    </source>
</evidence>
<keyword evidence="9 16" id="KW-0378">Hydrolase</keyword>
<dbReference type="PANTHER" id="PTHR30627:SF2">
    <property type="entry name" value="PEPTIDOGLYCAN D,D-TRANSPEPTIDASE MRDA"/>
    <property type="match status" value="1"/>
</dbReference>
<evidence type="ECO:0000313" key="21">
    <source>
        <dbReference type="EMBL" id="PMC82344.1"/>
    </source>
</evidence>
<dbReference type="GO" id="GO:0071555">
    <property type="term" value="P:cell wall organization"/>
    <property type="evidence" value="ECO:0007669"/>
    <property type="project" value="TreeGrafter"/>
</dbReference>
<evidence type="ECO:0000256" key="3">
    <source>
        <dbReference type="ARBA" id="ARBA00007171"/>
    </source>
</evidence>
<dbReference type="GO" id="GO:0008800">
    <property type="term" value="F:beta-lactamase activity"/>
    <property type="evidence" value="ECO:0007669"/>
    <property type="project" value="UniProtKB-UniRule"/>
</dbReference>
<keyword evidence="10" id="KW-0133">Cell shape</keyword>
<name>A0A2N6UKP3_9FIRM</name>
<evidence type="ECO:0000256" key="13">
    <source>
        <dbReference type="ARBA" id="ARBA00023136"/>
    </source>
</evidence>
<dbReference type="GeneID" id="84577759"/>
<evidence type="ECO:0000259" key="20">
    <source>
        <dbReference type="Pfam" id="PF03717"/>
    </source>
</evidence>
<feature type="compositionally biased region" description="Low complexity" evidence="17">
    <location>
        <begin position="1118"/>
        <end position="1139"/>
    </location>
</feature>
<keyword evidence="12 18" id="KW-1133">Transmembrane helix</keyword>
<feature type="region of interest" description="Disordered" evidence="17">
    <location>
        <begin position="1104"/>
        <end position="1139"/>
    </location>
</feature>
<dbReference type="EMBL" id="PNHP01000001">
    <property type="protein sequence ID" value="PMC82344.1"/>
    <property type="molecule type" value="Genomic_DNA"/>
</dbReference>
<comment type="similarity">
    <text evidence="4 16">Belongs to the class-D beta-lactamase family.</text>
</comment>
<evidence type="ECO:0000256" key="6">
    <source>
        <dbReference type="ARBA" id="ARBA00022475"/>
    </source>
</evidence>
<dbReference type="PANTHER" id="PTHR30627">
    <property type="entry name" value="PEPTIDOGLYCAN D,D-TRANSPEPTIDASE"/>
    <property type="match status" value="1"/>
</dbReference>
<dbReference type="InterPro" id="IPR001460">
    <property type="entry name" value="PCN-bd_Tpept"/>
</dbReference>
<gene>
    <name evidence="21" type="ORF">CJ192_01015</name>
</gene>
<dbReference type="Gene3D" id="3.30.1390.30">
    <property type="entry name" value="Penicillin-binding protein 2a, domain 3"/>
    <property type="match status" value="1"/>
</dbReference>
<evidence type="ECO:0000256" key="4">
    <source>
        <dbReference type="ARBA" id="ARBA00007898"/>
    </source>
</evidence>
<comment type="similarity">
    <text evidence="3">Belongs to the transpeptidase family.</text>
</comment>
<dbReference type="Pfam" id="PF00905">
    <property type="entry name" value="Transpeptidase"/>
    <property type="match status" value="2"/>
</dbReference>
<dbReference type="RefSeq" id="WP_102197435.1">
    <property type="nucleotide sequence ID" value="NZ_PNHP01000001.1"/>
</dbReference>
<evidence type="ECO:0000256" key="18">
    <source>
        <dbReference type="SAM" id="Phobius"/>
    </source>
</evidence>
<dbReference type="GO" id="GO:0005886">
    <property type="term" value="C:plasma membrane"/>
    <property type="evidence" value="ECO:0007669"/>
    <property type="project" value="TreeGrafter"/>
</dbReference>
<evidence type="ECO:0000256" key="10">
    <source>
        <dbReference type="ARBA" id="ARBA00022960"/>
    </source>
</evidence>
<evidence type="ECO:0000256" key="14">
    <source>
        <dbReference type="ARBA" id="ARBA00023251"/>
    </source>
</evidence>
<dbReference type="Gene3D" id="3.90.1310.10">
    <property type="entry name" value="Penicillin-binding protein 2a (Domain 2)"/>
    <property type="match status" value="2"/>
</dbReference>
<dbReference type="Gene3D" id="3.40.710.10">
    <property type="entry name" value="DD-peptidase/beta-lactamase superfamily"/>
    <property type="match status" value="1"/>
</dbReference>
<evidence type="ECO:0000256" key="5">
    <source>
        <dbReference type="ARBA" id="ARBA00012865"/>
    </source>
</evidence>
<keyword evidence="14 16" id="KW-0046">Antibiotic resistance</keyword>
<reference evidence="21 22" key="1">
    <citation type="submission" date="2017-09" db="EMBL/GenBank/DDBJ databases">
        <title>Bacterial strain isolated from the female urinary microbiota.</title>
        <authorList>
            <person name="Thomas-White K."/>
            <person name="Kumar N."/>
            <person name="Forster S."/>
            <person name="Putonti C."/>
            <person name="Lawley T."/>
            <person name="Wolfe A.J."/>
        </authorList>
    </citation>
    <scope>NUCLEOTIDE SEQUENCE [LARGE SCALE GENOMIC DNA]</scope>
    <source>
        <strain evidence="21 22">UMB0204</strain>
    </source>
</reference>
<protein>
    <recommendedName>
        <fullName evidence="5 16">Beta-lactamase</fullName>
        <ecNumber evidence="5 16">3.5.2.6</ecNumber>
    </recommendedName>
</protein>
<keyword evidence="7 18" id="KW-0812">Transmembrane</keyword>
<feature type="domain" description="Penicillin-binding protein transpeptidase" evidence="19">
    <location>
        <begin position="660"/>
        <end position="853"/>
    </location>
</feature>
<proteinExistence type="inferred from homology"/>
<feature type="domain" description="Penicillin-binding protein transpeptidase" evidence="19">
    <location>
        <begin position="940"/>
        <end position="1087"/>
    </location>
</feature>
<evidence type="ECO:0000256" key="11">
    <source>
        <dbReference type="ARBA" id="ARBA00022984"/>
    </source>
</evidence>
<comment type="subcellular location">
    <subcellularLocation>
        <location evidence="2">Cell membrane</location>
    </subcellularLocation>
    <subcellularLocation>
        <location evidence="1">Membrane</location>
        <topology evidence="1">Single-pass membrane protein</topology>
    </subcellularLocation>
</comment>
<dbReference type="InterPro" id="IPR005311">
    <property type="entry name" value="PBP_dimer"/>
</dbReference>
<dbReference type="AlphaFoldDB" id="A0A2N6UKP3"/>
<feature type="domain" description="Penicillin-binding protein dimerisation" evidence="20">
    <location>
        <begin position="447"/>
        <end position="601"/>
    </location>
</feature>
<evidence type="ECO:0000259" key="19">
    <source>
        <dbReference type="Pfam" id="PF00905"/>
    </source>
</evidence>
<keyword evidence="13 18" id="KW-0472">Membrane</keyword>
<keyword evidence="15" id="KW-0961">Cell wall biogenesis/degradation</keyword>
<dbReference type="SUPFAM" id="SSF56519">
    <property type="entry name" value="Penicillin binding protein dimerisation domain"/>
    <property type="match status" value="2"/>
</dbReference>
<comment type="caution">
    <text evidence="21">The sequence shown here is derived from an EMBL/GenBank/DDBJ whole genome shotgun (WGS) entry which is preliminary data.</text>
</comment>
<dbReference type="GO" id="GO:0046677">
    <property type="term" value="P:response to antibiotic"/>
    <property type="evidence" value="ECO:0007669"/>
    <property type="project" value="UniProtKB-UniRule"/>
</dbReference>
<evidence type="ECO:0000256" key="1">
    <source>
        <dbReference type="ARBA" id="ARBA00004167"/>
    </source>
</evidence>
<dbReference type="InterPro" id="IPR012338">
    <property type="entry name" value="Beta-lactam/transpept-like"/>
</dbReference>
<dbReference type="InterPro" id="IPR036138">
    <property type="entry name" value="PBP_dimer_sf"/>
</dbReference>
<organism evidence="21 22">
    <name type="scientific">Anaerococcus hydrogenalis</name>
    <dbReference type="NCBI Taxonomy" id="33029"/>
    <lineage>
        <taxon>Bacteria</taxon>
        <taxon>Bacillati</taxon>
        <taxon>Bacillota</taxon>
        <taxon>Tissierellia</taxon>
        <taxon>Tissierellales</taxon>
        <taxon>Peptoniphilaceae</taxon>
        <taxon>Anaerococcus</taxon>
    </lineage>
</organism>
<feature type="transmembrane region" description="Helical" evidence="18">
    <location>
        <begin position="12"/>
        <end position="32"/>
    </location>
</feature>
<evidence type="ECO:0000256" key="15">
    <source>
        <dbReference type="ARBA" id="ARBA00023316"/>
    </source>
</evidence>
<comment type="catalytic activity">
    <reaction evidence="16">
        <text>a beta-lactam + H2O = a substituted beta-amino acid</text>
        <dbReference type="Rhea" id="RHEA:20401"/>
        <dbReference type="ChEBI" id="CHEBI:15377"/>
        <dbReference type="ChEBI" id="CHEBI:35627"/>
        <dbReference type="ChEBI" id="CHEBI:140347"/>
        <dbReference type="EC" id="3.5.2.6"/>
    </reaction>
</comment>
<evidence type="ECO:0000256" key="8">
    <source>
        <dbReference type="ARBA" id="ARBA00022729"/>
    </source>
</evidence>
<dbReference type="GO" id="GO:0017001">
    <property type="term" value="P:antibiotic catabolic process"/>
    <property type="evidence" value="ECO:0007669"/>
    <property type="project" value="InterPro"/>
</dbReference>
<feature type="compositionally biased region" description="Basic and acidic residues" evidence="17">
    <location>
        <begin position="1105"/>
        <end position="1117"/>
    </location>
</feature>
<evidence type="ECO:0000256" key="16">
    <source>
        <dbReference type="RuleBase" id="RU361140"/>
    </source>
</evidence>
<dbReference type="InterPro" id="IPR050515">
    <property type="entry name" value="Beta-lactam/transpept"/>
</dbReference>
<keyword evidence="11" id="KW-0573">Peptidoglycan synthesis</keyword>
<keyword evidence="6" id="KW-1003">Cell membrane</keyword>
<dbReference type="PROSITE" id="PS00337">
    <property type="entry name" value="BETA_LACTAMASE_D"/>
    <property type="match status" value="1"/>
</dbReference>
<evidence type="ECO:0000256" key="9">
    <source>
        <dbReference type="ARBA" id="ARBA00022801"/>
    </source>
</evidence>
<evidence type="ECO:0000256" key="17">
    <source>
        <dbReference type="SAM" id="MobiDB-lite"/>
    </source>
</evidence>
<dbReference type="Proteomes" id="UP000235658">
    <property type="component" value="Unassembled WGS sequence"/>
</dbReference>
<dbReference type="EC" id="3.5.2.6" evidence="5 16"/>
<dbReference type="Pfam" id="PF03717">
    <property type="entry name" value="PBP_dimer"/>
    <property type="match status" value="2"/>
</dbReference>
<accession>A0A2N6UKP3</accession>